<evidence type="ECO:0000256" key="6">
    <source>
        <dbReference type="SAM" id="Phobius"/>
    </source>
</evidence>
<dbReference type="Pfam" id="PF00082">
    <property type="entry name" value="Peptidase_S8"/>
    <property type="match status" value="1"/>
</dbReference>
<feature type="active site" description="Charge relay system" evidence="5">
    <location>
        <position position="94"/>
    </location>
</feature>
<organism evidence="9 10">
    <name type="scientific">Nonomuraea pusilla</name>
    <dbReference type="NCBI Taxonomy" id="46177"/>
    <lineage>
        <taxon>Bacteria</taxon>
        <taxon>Bacillati</taxon>
        <taxon>Actinomycetota</taxon>
        <taxon>Actinomycetes</taxon>
        <taxon>Streptosporangiales</taxon>
        <taxon>Streptosporangiaceae</taxon>
        <taxon>Nonomuraea</taxon>
    </lineage>
</organism>
<evidence type="ECO:0000256" key="3">
    <source>
        <dbReference type="ARBA" id="ARBA00022801"/>
    </source>
</evidence>
<feature type="transmembrane region" description="Helical" evidence="6">
    <location>
        <begin position="363"/>
        <end position="384"/>
    </location>
</feature>
<evidence type="ECO:0000313" key="9">
    <source>
        <dbReference type="EMBL" id="SEK45701.1"/>
    </source>
</evidence>
<proteinExistence type="inferred from homology"/>
<dbReference type="Gene3D" id="3.40.50.200">
    <property type="entry name" value="Peptidase S8/S53 domain"/>
    <property type="match status" value="1"/>
</dbReference>
<dbReference type="EMBL" id="FOBF01000001">
    <property type="protein sequence ID" value="SEK45701.1"/>
    <property type="molecule type" value="Genomic_DNA"/>
</dbReference>
<keyword evidence="3 5" id="KW-0378">Hydrolase</keyword>
<dbReference type="Proteomes" id="UP000198953">
    <property type="component" value="Unassembled WGS sequence"/>
</dbReference>
<evidence type="ECO:0000256" key="7">
    <source>
        <dbReference type="SAM" id="SignalP"/>
    </source>
</evidence>
<dbReference type="InterPro" id="IPR050131">
    <property type="entry name" value="Peptidase_S8_subtilisin-like"/>
</dbReference>
<dbReference type="PANTHER" id="PTHR43806">
    <property type="entry name" value="PEPTIDASE S8"/>
    <property type="match status" value="1"/>
</dbReference>
<feature type="active site" description="Charge relay system" evidence="5">
    <location>
        <position position="268"/>
    </location>
</feature>
<evidence type="ECO:0000259" key="8">
    <source>
        <dbReference type="Pfam" id="PF00082"/>
    </source>
</evidence>
<dbReference type="SUPFAM" id="SSF52743">
    <property type="entry name" value="Subtilisin-like"/>
    <property type="match status" value="1"/>
</dbReference>
<dbReference type="GO" id="GO:0006508">
    <property type="term" value="P:proteolysis"/>
    <property type="evidence" value="ECO:0007669"/>
    <property type="project" value="UniProtKB-KW"/>
</dbReference>
<gene>
    <name evidence="9" type="ORF">SAMN05660976_00593</name>
</gene>
<dbReference type="GO" id="GO:0004252">
    <property type="term" value="F:serine-type endopeptidase activity"/>
    <property type="evidence" value="ECO:0007669"/>
    <property type="project" value="UniProtKB-UniRule"/>
</dbReference>
<keyword evidence="7" id="KW-0732">Signal</keyword>
<evidence type="ECO:0000256" key="4">
    <source>
        <dbReference type="ARBA" id="ARBA00022825"/>
    </source>
</evidence>
<dbReference type="PROSITE" id="PS51892">
    <property type="entry name" value="SUBTILASE"/>
    <property type="match status" value="1"/>
</dbReference>
<protein>
    <submittedName>
        <fullName evidence="9">Type VII secretion-associated serine protease mycosin</fullName>
    </submittedName>
</protein>
<sequence>MHAGERVLTAVRALVAALIALAGPSAVPVREQQQWVLDALDVERAWTVTKGEGVTVAVVDSGVDAQVKELRGRVTLGPDMSGAGPDEEVEPGRHGTAMAALIAGSGADGGFVGVAPGARVLSLPLAMEEDPRAGLVDPQDERQGADSPLARALRYAADHGAKVVNMSIGSYGPLRSEREAVSYALGKGVVLVAAVGNDGQTQYAKEKGTSYWSFPAGYPGVVGVAAVDRQGRKASFSSDNLSVLVGAPGVDVPVVKRSGGYELTEGTSPAAALVAGVAALVKSRYPDLPPEQVAQALAASARGRPAAGYDDGTGFGVVDAAAALEAAGRLTGQRRALEAPVQHFGQGEDSPAPTRPGADPWRLWLYSGAVLVALVMFCGAIIVLQQRRD</sequence>
<dbReference type="RefSeq" id="WP_256256748.1">
    <property type="nucleotide sequence ID" value="NZ_FOBF01000001.1"/>
</dbReference>
<keyword evidence="6" id="KW-0472">Membrane</keyword>
<dbReference type="STRING" id="46177.SAMN05660976_00593"/>
<feature type="chain" id="PRO_5038923507" evidence="7">
    <location>
        <begin position="23"/>
        <end position="389"/>
    </location>
</feature>
<dbReference type="AlphaFoldDB" id="A0A1H7H5Z0"/>
<feature type="active site" description="Charge relay system" evidence="5">
    <location>
        <position position="60"/>
    </location>
</feature>
<keyword evidence="2 5" id="KW-0645">Protease</keyword>
<keyword evidence="6" id="KW-1133">Transmembrane helix</keyword>
<accession>A0A1H7H5Z0</accession>
<evidence type="ECO:0000256" key="5">
    <source>
        <dbReference type="PROSITE-ProRule" id="PRU01240"/>
    </source>
</evidence>
<dbReference type="InterPro" id="IPR036852">
    <property type="entry name" value="Peptidase_S8/S53_dom_sf"/>
</dbReference>
<reference evidence="9 10" key="1">
    <citation type="submission" date="2016-10" db="EMBL/GenBank/DDBJ databases">
        <authorList>
            <person name="de Groot N.N."/>
        </authorList>
    </citation>
    <scope>NUCLEOTIDE SEQUENCE [LARGE SCALE GENOMIC DNA]</scope>
    <source>
        <strain evidence="9 10">DSM 43357</strain>
    </source>
</reference>
<keyword evidence="10" id="KW-1185">Reference proteome</keyword>
<comment type="similarity">
    <text evidence="1 5">Belongs to the peptidase S8 family.</text>
</comment>
<keyword evidence="6" id="KW-0812">Transmembrane</keyword>
<dbReference type="PRINTS" id="PR00723">
    <property type="entry name" value="SUBTILISIN"/>
</dbReference>
<name>A0A1H7H5Z0_9ACTN</name>
<dbReference type="InterPro" id="IPR015500">
    <property type="entry name" value="Peptidase_S8_subtilisin-rel"/>
</dbReference>
<evidence type="ECO:0000313" key="10">
    <source>
        <dbReference type="Proteomes" id="UP000198953"/>
    </source>
</evidence>
<dbReference type="InterPro" id="IPR000209">
    <property type="entry name" value="Peptidase_S8/S53_dom"/>
</dbReference>
<feature type="domain" description="Peptidase S8/S53" evidence="8">
    <location>
        <begin position="51"/>
        <end position="316"/>
    </location>
</feature>
<keyword evidence="4 5" id="KW-0720">Serine protease</keyword>
<evidence type="ECO:0000256" key="2">
    <source>
        <dbReference type="ARBA" id="ARBA00022670"/>
    </source>
</evidence>
<feature type="signal peptide" evidence="7">
    <location>
        <begin position="1"/>
        <end position="22"/>
    </location>
</feature>
<dbReference type="PANTHER" id="PTHR43806:SF11">
    <property type="entry name" value="CEREVISIN-RELATED"/>
    <property type="match status" value="1"/>
</dbReference>
<evidence type="ECO:0000256" key="1">
    <source>
        <dbReference type="ARBA" id="ARBA00011073"/>
    </source>
</evidence>